<organism evidence="1 2">
    <name type="scientific">Ancylostoma duodenale</name>
    <dbReference type="NCBI Taxonomy" id="51022"/>
    <lineage>
        <taxon>Eukaryota</taxon>
        <taxon>Metazoa</taxon>
        <taxon>Ecdysozoa</taxon>
        <taxon>Nematoda</taxon>
        <taxon>Chromadorea</taxon>
        <taxon>Rhabditida</taxon>
        <taxon>Rhabditina</taxon>
        <taxon>Rhabditomorpha</taxon>
        <taxon>Strongyloidea</taxon>
        <taxon>Ancylostomatidae</taxon>
        <taxon>Ancylostomatinae</taxon>
        <taxon>Ancylostoma</taxon>
    </lineage>
</organism>
<dbReference type="OrthoDB" id="5860900at2759"/>
<dbReference type="Proteomes" id="UP000054047">
    <property type="component" value="Unassembled WGS sequence"/>
</dbReference>
<protein>
    <submittedName>
        <fullName evidence="1">Uncharacterized protein</fullName>
    </submittedName>
</protein>
<accession>A0A0C2BH45</accession>
<dbReference type="AlphaFoldDB" id="A0A0C2BH45"/>
<name>A0A0C2BH45_9BILA</name>
<gene>
    <name evidence="1" type="ORF">ANCDUO_26904</name>
</gene>
<keyword evidence="2" id="KW-1185">Reference proteome</keyword>
<sequence length="122" mass="14103">MNKWKIKLKNTSFTRILDNPSSSEEHPLRGDNLQTEKITAQKFVDSLVDHIAVWSTFKSTLELDEAILEFSSTFYNDFSAVHNEAFKSRSKIQQEFLNTDAIYITAYSSLCLAYRGEETLPW</sequence>
<evidence type="ECO:0000313" key="2">
    <source>
        <dbReference type="Proteomes" id="UP000054047"/>
    </source>
</evidence>
<reference evidence="1 2" key="1">
    <citation type="submission" date="2013-12" db="EMBL/GenBank/DDBJ databases">
        <title>Draft genome of the parsitic nematode Ancylostoma duodenale.</title>
        <authorList>
            <person name="Mitreva M."/>
        </authorList>
    </citation>
    <scope>NUCLEOTIDE SEQUENCE [LARGE SCALE GENOMIC DNA]</scope>
    <source>
        <strain evidence="1 2">Zhejiang</strain>
    </source>
</reference>
<dbReference type="EMBL" id="KN789114">
    <property type="protein sequence ID" value="KIH43098.1"/>
    <property type="molecule type" value="Genomic_DNA"/>
</dbReference>
<feature type="non-terminal residue" evidence="1">
    <location>
        <position position="122"/>
    </location>
</feature>
<proteinExistence type="predicted"/>
<evidence type="ECO:0000313" key="1">
    <source>
        <dbReference type="EMBL" id="KIH43098.1"/>
    </source>
</evidence>